<proteinExistence type="predicted"/>
<feature type="domain" description="SGNH hydrolase-type esterase" evidence="1">
    <location>
        <begin position="19"/>
        <end position="226"/>
    </location>
</feature>
<gene>
    <name evidence="2" type="ORF">ATEG_09881</name>
</gene>
<evidence type="ECO:0000313" key="3">
    <source>
        <dbReference type="Proteomes" id="UP000007963"/>
    </source>
</evidence>
<dbReference type="InterPro" id="IPR036514">
    <property type="entry name" value="SGNH_hydro_sf"/>
</dbReference>
<sequence>MTNHSADEGLFQPYDQFILFGDSITQQSTSPADGFVFQAELQDAYCRRLDVINRGFRQLTDITSGYTTANAINVFPKFFPTPQRATVKLMTIFFGANDACIPGTFQHVPLDKFKENLRQLIQHPAVTAQGTQVIVLTPPAVNEYQMDPGDGSPLARTASHTKIYADAAREVATSLGTPVADIWTAFMTAAGWKEGEPLTGSKEIPNNAKLQSLLTDGLHLTADGYRMVLEVVMETIRQNCPELSPEQLPWVHPPWTEAPRY</sequence>
<dbReference type="Gene3D" id="3.40.50.1110">
    <property type="entry name" value="SGNH hydrolase"/>
    <property type="match status" value="1"/>
</dbReference>
<dbReference type="HOGENOM" id="CLU_051989_0_0_1"/>
<dbReference type="InterPro" id="IPR045136">
    <property type="entry name" value="Iah1-like"/>
</dbReference>
<dbReference type="STRING" id="341663.Q0C8V3"/>
<dbReference type="PANTHER" id="PTHR14209">
    <property type="entry name" value="ISOAMYL ACETATE-HYDROLYZING ESTERASE 1"/>
    <property type="match status" value="1"/>
</dbReference>
<name>Q0C8V3_ASPTN</name>
<dbReference type="VEuPathDB" id="FungiDB:ATEG_09881"/>
<dbReference type="AlphaFoldDB" id="Q0C8V3"/>
<dbReference type="GeneID" id="4354096"/>
<dbReference type="PANTHER" id="PTHR14209:SF19">
    <property type="entry name" value="ISOAMYL ACETATE-HYDROLYZING ESTERASE 1 HOMOLOG"/>
    <property type="match status" value="1"/>
</dbReference>
<dbReference type="OrthoDB" id="671439at2759"/>
<dbReference type="CDD" id="cd01838">
    <property type="entry name" value="Isoamyl_acetate_hydrolase_like"/>
    <property type="match status" value="1"/>
</dbReference>
<evidence type="ECO:0000259" key="1">
    <source>
        <dbReference type="Pfam" id="PF13472"/>
    </source>
</evidence>
<dbReference type="EMBL" id="CH476608">
    <property type="protein sequence ID" value="EAU30072.1"/>
    <property type="molecule type" value="Genomic_DNA"/>
</dbReference>
<protein>
    <recommendedName>
        <fullName evidence="1">SGNH hydrolase-type esterase domain-containing protein</fullName>
    </recommendedName>
</protein>
<reference evidence="3" key="1">
    <citation type="submission" date="2005-09" db="EMBL/GenBank/DDBJ databases">
        <title>Annotation of the Aspergillus terreus NIH2624 genome.</title>
        <authorList>
            <person name="Birren B.W."/>
            <person name="Lander E.S."/>
            <person name="Galagan J.E."/>
            <person name="Nusbaum C."/>
            <person name="Devon K."/>
            <person name="Henn M."/>
            <person name="Ma L.-J."/>
            <person name="Jaffe D.B."/>
            <person name="Butler J."/>
            <person name="Alvarez P."/>
            <person name="Gnerre S."/>
            <person name="Grabherr M."/>
            <person name="Kleber M."/>
            <person name="Mauceli E.W."/>
            <person name="Brockman W."/>
            <person name="Rounsley S."/>
            <person name="Young S.K."/>
            <person name="LaButti K."/>
            <person name="Pushparaj V."/>
            <person name="DeCaprio D."/>
            <person name="Crawford M."/>
            <person name="Koehrsen M."/>
            <person name="Engels R."/>
            <person name="Montgomery P."/>
            <person name="Pearson M."/>
            <person name="Howarth C."/>
            <person name="Larson L."/>
            <person name="Luoma S."/>
            <person name="White J."/>
            <person name="Alvarado L."/>
            <person name="Kodira C.D."/>
            <person name="Zeng Q."/>
            <person name="Oleary S."/>
            <person name="Yandava C."/>
            <person name="Denning D.W."/>
            <person name="Nierman W.C."/>
            <person name="Milne T."/>
            <person name="Madden K."/>
        </authorList>
    </citation>
    <scope>NUCLEOTIDE SEQUENCE [LARGE SCALE GENOMIC DNA]</scope>
    <source>
        <strain evidence="3">NIH 2624 / FGSC A1156</strain>
    </source>
</reference>
<accession>Q0C8V3</accession>
<organism evidence="2 3">
    <name type="scientific">Aspergillus terreus (strain NIH 2624 / FGSC A1156)</name>
    <dbReference type="NCBI Taxonomy" id="341663"/>
    <lineage>
        <taxon>Eukaryota</taxon>
        <taxon>Fungi</taxon>
        <taxon>Dikarya</taxon>
        <taxon>Ascomycota</taxon>
        <taxon>Pezizomycotina</taxon>
        <taxon>Eurotiomycetes</taxon>
        <taxon>Eurotiomycetidae</taxon>
        <taxon>Eurotiales</taxon>
        <taxon>Aspergillaceae</taxon>
        <taxon>Aspergillus</taxon>
        <taxon>Aspergillus subgen. Circumdati</taxon>
    </lineage>
</organism>
<dbReference type="SUPFAM" id="SSF52266">
    <property type="entry name" value="SGNH hydrolase"/>
    <property type="match status" value="1"/>
</dbReference>
<dbReference type="Proteomes" id="UP000007963">
    <property type="component" value="Unassembled WGS sequence"/>
</dbReference>
<dbReference type="RefSeq" id="XP_001218503.1">
    <property type="nucleotide sequence ID" value="XM_001218502.1"/>
</dbReference>
<dbReference type="OMA" id="VIWPKVI"/>
<evidence type="ECO:0000313" key="2">
    <source>
        <dbReference type="EMBL" id="EAU30072.1"/>
    </source>
</evidence>
<dbReference type="InterPro" id="IPR013830">
    <property type="entry name" value="SGNH_hydro"/>
</dbReference>
<dbReference type="eggNOG" id="KOG3035">
    <property type="taxonomic scope" value="Eukaryota"/>
</dbReference>
<dbReference type="Pfam" id="PF13472">
    <property type="entry name" value="Lipase_GDSL_2"/>
    <property type="match status" value="1"/>
</dbReference>